<evidence type="ECO:0000256" key="9">
    <source>
        <dbReference type="ARBA" id="ARBA00022833"/>
    </source>
</evidence>
<dbReference type="InterPro" id="IPR036443">
    <property type="entry name" value="Znf_RanBP2_sf"/>
</dbReference>
<evidence type="ECO:0000313" key="15">
    <source>
        <dbReference type="EMBL" id="KAK7264463.1"/>
    </source>
</evidence>
<evidence type="ECO:0000256" key="5">
    <source>
        <dbReference type="ARBA" id="ARBA00022723"/>
    </source>
</evidence>
<evidence type="ECO:0000256" key="13">
    <source>
        <dbReference type="SAM" id="Phobius"/>
    </source>
</evidence>
<dbReference type="CDD" id="cd09080">
    <property type="entry name" value="TDP2"/>
    <property type="match status" value="1"/>
</dbReference>
<dbReference type="FunFam" id="3.60.10.10:FF:000058">
    <property type="entry name" value="Tyrosyl-DNA phosphodiesterase 2"/>
    <property type="match status" value="1"/>
</dbReference>
<dbReference type="AlphaFoldDB" id="A0AAN9EX09"/>
<dbReference type="GO" id="GO:0008270">
    <property type="term" value="F:zinc ion binding"/>
    <property type="evidence" value="ECO:0007669"/>
    <property type="project" value="UniProtKB-KW"/>
</dbReference>
<dbReference type="GO" id="GO:0005737">
    <property type="term" value="C:cytoplasm"/>
    <property type="evidence" value="ECO:0007669"/>
    <property type="project" value="TreeGrafter"/>
</dbReference>
<evidence type="ECO:0000256" key="12">
    <source>
        <dbReference type="ARBA" id="ARBA00023242"/>
    </source>
</evidence>
<reference evidence="15 16" key="1">
    <citation type="submission" date="2024-01" db="EMBL/GenBank/DDBJ databases">
        <title>The genomes of 5 underutilized Papilionoideae crops provide insights into root nodulation and disease resistance.</title>
        <authorList>
            <person name="Yuan L."/>
        </authorList>
    </citation>
    <scope>NUCLEOTIDE SEQUENCE [LARGE SCALE GENOMIC DNA]</scope>
    <source>
        <strain evidence="15">LY-2023</strain>
        <tissue evidence="15">Leaf</tissue>
    </source>
</reference>
<keyword evidence="10" id="KW-0460">Magnesium</keyword>
<dbReference type="SUPFAM" id="SSF90209">
    <property type="entry name" value="Ran binding protein zinc finger-like"/>
    <property type="match status" value="1"/>
</dbReference>
<dbReference type="GO" id="GO:0070260">
    <property type="term" value="F:5'-tyrosyl-DNA phosphodiesterase activity"/>
    <property type="evidence" value="ECO:0007669"/>
    <property type="project" value="TreeGrafter"/>
</dbReference>
<dbReference type="SUPFAM" id="SSF56219">
    <property type="entry name" value="DNase I-like"/>
    <property type="match status" value="1"/>
</dbReference>
<dbReference type="PANTHER" id="PTHR15822:SF4">
    <property type="entry name" value="TYROSYL-DNA PHOSPHODIESTERASE 2"/>
    <property type="match status" value="1"/>
</dbReference>
<keyword evidence="11" id="KW-0234">DNA repair</keyword>
<organism evidence="15 16">
    <name type="scientific">Clitoria ternatea</name>
    <name type="common">Butterfly pea</name>
    <dbReference type="NCBI Taxonomy" id="43366"/>
    <lineage>
        <taxon>Eukaryota</taxon>
        <taxon>Viridiplantae</taxon>
        <taxon>Streptophyta</taxon>
        <taxon>Embryophyta</taxon>
        <taxon>Tracheophyta</taxon>
        <taxon>Spermatophyta</taxon>
        <taxon>Magnoliopsida</taxon>
        <taxon>eudicotyledons</taxon>
        <taxon>Gunneridae</taxon>
        <taxon>Pentapetalae</taxon>
        <taxon>rosids</taxon>
        <taxon>fabids</taxon>
        <taxon>Fabales</taxon>
        <taxon>Fabaceae</taxon>
        <taxon>Papilionoideae</taxon>
        <taxon>50 kb inversion clade</taxon>
        <taxon>NPAAA clade</taxon>
        <taxon>indigoferoid/millettioid clade</taxon>
        <taxon>Phaseoleae</taxon>
        <taxon>Clitoria</taxon>
    </lineage>
</organism>
<feature type="domain" description="RanBP2-type" evidence="14">
    <location>
        <begin position="80"/>
        <end position="99"/>
    </location>
</feature>
<dbReference type="PANTHER" id="PTHR15822">
    <property type="entry name" value="TRAF AND TNF RECEPTOR-ASSOCIATED PROTEIN"/>
    <property type="match status" value="1"/>
</dbReference>
<comment type="caution">
    <text evidence="15">The sequence shown here is derived from an EMBL/GenBank/DDBJ whole genome shotgun (WGS) entry which is preliminary data.</text>
</comment>
<comment type="cofactor">
    <cofactor evidence="2">
        <name>Mg(2+)</name>
        <dbReference type="ChEBI" id="CHEBI:18420"/>
    </cofactor>
</comment>
<dbReference type="GO" id="GO:0006302">
    <property type="term" value="P:double-strand break repair"/>
    <property type="evidence" value="ECO:0007669"/>
    <property type="project" value="TreeGrafter"/>
</dbReference>
<dbReference type="Gene3D" id="3.60.10.10">
    <property type="entry name" value="Endonuclease/exonuclease/phosphatase"/>
    <property type="match status" value="1"/>
</dbReference>
<gene>
    <name evidence="15" type="ORF">RJT34_32072</name>
</gene>
<dbReference type="InterPro" id="IPR005135">
    <property type="entry name" value="Endo/exonuclease/phosphatase"/>
</dbReference>
<evidence type="ECO:0000259" key="14">
    <source>
        <dbReference type="PROSITE" id="PS01358"/>
    </source>
</evidence>
<dbReference type="GO" id="GO:0004518">
    <property type="term" value="F:nuclease activity"/>
    <property type="evidence" value="ECO:0007669"/>
    <property type="project" value="UniProtKB-KW"/>
</dbReference>
<evidence type="ECO:0000256" key="10">
    <source>
        <dbReference type="ARBA" id="ARBA00022842"/>
    </source>
</evidence>
<dbReference type="PROSITE" id="PS01358">
    <property type="entry name" value="ZF_RANBP2_1"/>
    <property type="match status" value="1"/>
</dbReference>
<dbReference type="Proteomes" id="UP001359559">
    <property type="component" value="Unassembled WGS sequence"/>
</dbReference>
<keyword evidence="13" id="KW-1133">Transmembrane helix</keyword>
<keyword evidence="7" id="KW-0863">Zinc-finger</keyword>
<evidence type="ECO:0000256" key="3">
    <source>
        <dbReference type="ARBA" id="ARBA00004322"/>
    </source>
</evidence>
<feature type="transmembrane region" description="Helical" evidence="13">
    <location>
        <begin position="467"/>
        <end position="492"/>
    </location>
</feature>
<keyword evidence="6" id="KW-0227">DNA damage</keyword>
<comment type="subcellular location">
    <subcellularLocation>
        <location evidence="3">Nucleus</location>
        <location evidence="3">PML body</location>
    </subcellularLocation>
</comment>
<keyword evidence="5" id="KW-0479">Metal-binding</keyword>
<evidence type="ECO:0000256" key="8">
    <source>
        <dbReference type="ARBA" id="ARBA00022801"/>
    </source>
</evidence>
<sequence length="495" mass="55543">MRLIASLSSSLSFVLKNPKKKITGSEILRIPSAMSSWACKKCTFVNPPSQKSECQICLSSASPPLPSSPSPSSSSSSPKWSCKACTFFNPYSNSTCEICDTRCPVLLISNSNDTTDHDSDVGSVFFPLRHCNKRKTIDNEDDSSEPLNLKPEASSKAIKVAENLDSGNAFSSFKILSYNVWFREDLELHKRMKAIGDIVQLHSPDFICFQEVTPNIYDIFKQSTWWNGYRCSVSSEMAYSRPYFCMVLSKHPVKSFSNKPFSNSMMGRELCIAEVEDGSGKSLVIATSHLESPCPAPPKWDQMYSKERVEQANEALNILKKHPNVIFGGDMNWDDKLDGQYPLQGGWIDAWSQLRPNENGWTYDTKSNQMLTGNRTLQKRLDRFICRFHDLKISSIDMIGMDSIPGILYNKEKKARKEIKQLVLPVLPSDHYGLLLTISKPSICRLVGFDFSSAPVIPWKFFHFGRVAFALLSGSMASYSAILFWPVSLVALDSS</sequence>
<evidence type="ECO:0000256" key="2">
    <source>
        <dbReference type="ARBA" id="ARBA00001946"/>
    </source>
</evidence>
<keyword evidence="9" id="KW-0862">Zinc</keyword>
<keyword evidence="12" id="KW-0539">Nucleus</keyword>
<evidence type="ECO:0000256" key="7">
    <source>
        <dbReference type="ARBA" id="ARBA00022771"/>
    </source>
</evidence>
<keyword evidence="4" id="KW-0540">Nuclease</keyword>
<dbReference type="Pfam" id="PF03372">
    <property type="entry name" value="Exo_endo_phos"/>
    <property type="match status" value="1"/>
</dbReference>
<dbReference type="Gene3D" id="2.30.30.380">
    <property type="entry name" value="Zn-finger domain of Sec23/24"/>
    <property type="match status" value="1"/>
</dbReference>
<keyword evidence="16" id="KW-1185">Reference proteome</keyword>
<evidence type="ECO:0000313" key="16">
    <source>
        <dbReference type="Proteomes" id="UP001359559"/>
    </source>
</evidence>
<dbReference type="InterPro" id="IPR051547">
    <property type="entry name" value="TDP2-like"/>
</dbReference>
<dbReference type="GO" id="GO:0003697">
    <property type="term" value="F:single-stranded DNA binding"/>
    <property type="evidence" value="ECO:0007669"/>
    <property type="project" value="TreeGrafter"/>
</dbReference>
<keyword evidence="13" id="KW-0472">Membrane</keyword>
<evidence type="ECO:0000256" key="11">
    <source>
        <dbReference type="ARBA" id="ARBA00023204"/>
    </source>
</evidence>
<comment type="cofactor">
    <cofactor evidence="1">
        <name>Mn(2+)</name>
        <dbReference type="ChEBI" id="CHEBI:29035"/>
    </cofactor>
</comment>
<accession>A0AAN9EX09</accession>
<evidence type="ECO:0000256" key="1">
    <source>
        <dbReference type="ARBA" id="ARBA00001936"/>
    </source>
</evidence>
<keyword evidence="8" id="KW-0378">Hydrolase</keyword>
<dbReference type="InterPro" id="IPR036691">
    <property type="entry name" value="Endo/exonu/phosph_ase_sf"/>
</dbReference>
<keyword evidence="13" id="KW-0812">Transmembrane</keyword>
<dbReference type="SMART" id="SM00547">
    <property type="entry name" value="ZnF_RBZ"/>
    <property type="match status" value="2"/>
</dbReference>
<evidence type="ECO:0000256" key="6">
    <source>
        <dbReference type="ARBA" id="ARBA00022763"/>
    </source>
</evidence>
<dbReference type="InterPro" id="IPR001876">
    <property type="entry name" value="Znf_RanBP2"/>
</dbReference>
<evidence type="ECO:0000256" key="4">
    <source>
        <dbReference type="ARBA" id="ARBA00022722"/>
    </source>
</evidence>
<dbReference type="EMBL" id="JAYKXN010000008">
    <property type="protein sequence ID" value="KAK7264463.1"/>
    <property type="molecule type" value="Genomic_DNA"/>
</dbReference>
<protein>
    <recommendedName>
        <fullName evidence="14">RanBP2-type domain-containing protein</fullName>
    </recommendedName>
</protein>
<proteinExistence type="predicted"/>
<name>A0AAN9EX09_CLITE</name>